<name>A0AAV8VN74_9CUCU</name>
<dbReference type="GO" id="GO:0015074">
    <property type="term" value="P:DNA integration"/>
    <property type="evidence" value="ECO:0007669"/>
    <property type="project" value="InterPro"/>
</dbReference>
<dbReference type="GO" id="GO:0003677">
    <property type="term" value="F:DNA binding"/>
    <property type="evidence" value="ECO:0007669"/>
    <property type="project" value="InterPro"/>
</dbReference>
<gene>
    <name evidence="3" type="ORF">NQ315_003188</name>
</gene>
<keyword evidence="4" id="KW-1185">Reference proteome</keyword>
<comment type="caution">
    <text evidence="3">The sequence shown here is derived from an EMBL/GenBank/DDBJ whole genome shotgun (WGS) entry which is preliminary data.</text>
</comment>
<evidence type="ECO:0000256" key="2">
    <source>
        <dbReference type="SAM" id="MobiDB-lite"/>
    </source>
</evidence>
<dbReference type="Gene3D" id="1.10.443.10">
    <property type="entry name" value="Intergrase catalytic core"/>
    <property type="match status" value="1"/>
</dbReference>
<dbReference type="PANTHER" id="PTHR35617">
    <property type="entry name" value="PHAGE_INTEGRASE DOMAIN-CONTAINING PROTEIN"/>
    <property type="match status" value="1"/>
</dbReference>
<protein>
    <recommendedName>
        <fullName evidence="5">Tyr recombinase domain-containing protein</fullName>
    </recommendedName>
</protein>
<dbReference type="GO" id="GO:0006310">
    <property type="term" value="P:DNA recombination"/>
    <property type="evidence" value="ECO:0007669"/>
    <property type="project" value="UniProtKB-KW"/>
</dbReference>
<keyword evidence="1" id="KW-0233">DNA recombination</keyword>
<sequence>MGRKSNRRRVCTSRDDASSEEEDEMKNAKRQLKRARKHLAVVRERDALNALEGRGERDMVLYYYHYLPPFHIERGGSESSRSSKRTSRSRGPPEHFKRLALEVLKILGRQGPAAEVLGEDIHEEVAQVWAALRRKGNSYNRKMLIPIYVKEELDWWKSHVSSFNSLLPHKFILEIFSDASRTGWGVGLRKQGCPEDAIKVLLSSLTETSLKKYNVGLKRWWEFCFSNKLDCYNPCCFEKGVSYGSLNTFRSALSLVLSPTVGNDHLIKRFLKGTYRLRPTRPKYSVTWDPTIVLRFFTNLDPNELLCLELLTRKFVTLMALTTAHRVQTFSLIQVQNIPIKEEGIETKIPDMIKTSGPSRIQPLLRLPRFDERPQVCVASVLTCYLKKTQTLRSSTTDKLLITYKKLYKAASSQSISSWIKATLKDCGLDTSIFSAHSTRHAATSAAARKGIPLDVYEEYCWVVGNFQCFCSFL</sequence>
<evidence type="ECO:0000256" key="1">
    <source>
        <dbReference type="ARBA" id="ARBA00023172"/>
    </source>
</evidence>
<evidence type="ECO:0000313" key="4">
    <source>
        <dbReference type="Proteomes" id="UP001159042"/>
    </source>
</evidence>
<dbReference type="SUPFAM" id="SSF56349">
    <property type="entry name" value="DNA breaking-rejoining enzymes"/>
    <property type="match status" value="1"/>
</dbReference>
<accession>A0AAV8VN74</accession>
<feature type="region of interest" description="Disordered" evidence="2">
    <location>
        <begin position="1"/>
        <end position="30"/>
    </location>
</feature>
<evidence type="ECO:0000313" key="3">
    <source>
        <dbReference type="EMBL" id="KAJ8915427.1"/>
    </source>
</evidence>
<dbReference type="Proteomes" id="UP001159042">
    <property type="component" value="Unassembled WGS sequence"/>
</dbReference>
<dbReference type="PANTHER" id="PTHR35617:SF3">
    <property type="entry name" value="CORE-BINDING (CB) DOMAIN-CONTAINING PROTEIN"/>
    <property type="match status" value="1"/>
</dbReference>
<proteinExistence type="predicted"/>
<dbReference type="EMBL" id="JANEYG010000053">
    <property type="protein sequence ID" value="KAJ8915427.1"/>
    <property type="molecule type" value="Genomic_DNA"/>
</dbReference>
<dbReference type="InterPro" id="IPR011010">
    <property type="entry name" value="DNA_brk_join_enz"/>
</dbReference>
<dbReference type="AlphaFoldDB" id="A0AAV8VN74"/>
<dbReference type="InterPro" id="IPR013762">
    <property type="entry name" value="Integrase-like_cat_sf"/>
</dbReference>
<organism evidence="3 4">
    <name type="scientific">Exocentrus adspersus</name>
    <dbReference type="NCBI Taxonomy" id="1586481"/>
    <lineage>
        <taxon>Eukaryota</taxon>
        <taxon>Metazoa</taxon>
        <taxon>Ecdysozoa</taxon>
        <taxon>Arthropoda</taxon>
        <taxon>Hexapoda</taxon>
        <taxon>Insecta</taxon>
        <taxon>Pterygota</taxon>
        <taxon>Neoptera</taxon>
        <taxon>Endopterygota</taxon>
        <taxon>Coleoptera</taxon>
        <taxon>Polyphaga</taxon>
        <taxon>Cucujiformia</taxon>
        <taxon>Chrysomeloidea</taxon>
        <taxon>Cerambycidae</taxon>
        <taxon>Lamiinae</taxon>
        <taxon>Acanthocinini</taxon>
        <taxon>Exocentrus</taxon>
    </lineage>
</organism>
<feature type="compositionally biased region" description="Basic residues" evidence="2">
    <location>
        <begin position="1"/>
        <end position="11"/>
    </location>
</feature>
<reference evidence="3 4" key="1">
    <citation type="journal article" date="2023" name="Insect Mol. Biol.">
        <title>Genome sequencing provides insights into the evolution of gene families encoding plant cell wall-degrading enzymes in longhorned beetles.</title>
        <authorList>
            <person name="Shin N.R."/>
            <person name="Okamura Y."/>
            <person name="Kirsch R."/>
            <person name="Pauchet Y."/>
        </authorList>
    </citation>
    <scope>NUCLEOTIDE SEQUENCE [LARGE SCALE GENOMIC DNA]</scope>
    <source>
        <strain evidence="3">EAD_L_NR</strain>
    </source>
</reference>
<evidence type="ECO:0008006" key="5">
    <source>
        <dbReference type="Google" id="ProtNLM"/>
    </source>
</evidence>